<feature type="transmembrane region" description="Helical" evidence="1">
    <location>
        <begin position="126"/>
        <end position="144"/>
    </location>
</feature>
<keyword evidence="4" id="KW-1185">Reference proteome</keyword>
<feature type="transmembrane region" description="Helical" evidence="1">
    <location>
        <begin position="150"/>
        <end position="167"/>
    </location>
</feature>
<dbReference type="RefSeq" id="WP_267652983.1">
    <property type="nucleotide sequence ID" value="NZ_JAOVZR010000001.1"/>
</dbReference>
<dbReference type="SUPFAM" id="SSF103481">
    <property type="entry name" value="Multidrug resistance efflux transporter EmrE"/>
    <property type="match status" value="2"/>
</dbReference>
<dbReference type="Pfam" id="PF00892">
    <property type="entry name" value="EamA"/>
    <property type="match status" value="2"/>
</dbReference>
<keyword evidence="1" id="KW-1133">Transmembrane helix</keyword>
<keyword evidence="1" id="KW-0472">Membrane</keyword>
<feature type="transmembrane region" description="Helical" evidence="1">
    <location>
        <begin position="264"/>
        <end position="282"/>
    </location>
</feature>
<dbReference type="PANTHER" id="PTHR22911:SF135">
    <property type="entry name" value="BLR4310 PROTEIN"/>
    <property type="match status" value="1"/>
</dbReference>
<feature type="transmembrane region" description="Helical" evidence="1">
    <location>
        <begin position="95"/>
        <end position="117"/>
    </location>
</feature>
<dbReference type="Proteomes" id="UP001073227">
    <property type="component" value="Unassembled WGS sequence"/>
</dbReference>
<dbReference type="EMBL" id="JAOVZR010000001">
    <property type="protein sequence ID" value="MCY0147377.1"/>
    <property type="molecule type" value="Genomic_DNA"/>
</dbReference>
<evidence type="ECO:0000313" key="4">
    <source>
        <dbReference type="Proteomes" id="UP001073227"/>
    </source>
</evidence>
<feature type="transmembrane region" description="Helical" evidence="1">
    <location>
        <begin position="67"/>
        <end position="89"/>
    </location>
</feature>
<proteinExistence type="predicted"/>
<protein>
    <submittedName>
        <fullName evidence="3">DMT family transporter</fullName>
    </submittedName>
</protein>
<feature type="transmembrane region" description="Helical" evidence="1">
    <location>
        <begin position="242"/>
        <end position="258"/>
    </location>
</feature>
<reference evidence="3" key="1">
    <citation type="submission" date="2022-10" db="EMBL/GenBank/DDBJ databases">
        <title>Hoeflea sp. G2-23, isolated from marine algae.</title>
        <authorList>
            <person name="Kristyanto S."/>
            <person name="Kim J.M."/>
            <person name="Jeon C.O."/>
        </authorList>
    </citation>
    <scope>NUCLEOTIDE SEQUENCE</scope>
    <source>
        <strain evidence="3">G2-23</strain>
    </source>
</reference>
<dbReference type="InterPro" id="IPR000620">
    <property type="entry name" value="EamA_dom"/>
</dbReference>
<evidence type="ECO:0000259" key="2">
    <source>
        <dbReference type="Pfam" id="PF00892"/>
    </source>
</evidence>
<keyword evidence="1" id="KW-0812">Transmembrane</keyword>
<feature type="transmembrane region" description="Helical" evidence="1">
    <location>
        <begin position="179"/>
        <end position="198"/>
    </location>
</feature>
<comment type="caution">
    <text evidence="3">The sequence shown here is derived from an EMBL/GenBank/DDBJ whole genome shotgun (WGS) entry which is preliminary data.</text>
</comment>
<accession>A0ABT3Z6K4</accession>
<dbReference type="PANTHER" id="PTHR22911">
    <property type="entry name" value="ACYL-MALONYL CONDENSING ENZYME-RELATED"/>
    <property type="match status" value="1"/>
</dbReference>
<dbReference type="InterPro" id="IPR037185">
    <property type="entry name" value="EmrE-like"/>
</dbReference>
<feature type="transmembrane region" description="Helical" evidence="1">
    <location>
        <begin position="210"/>
        <end position="230"/>
    </location>
</feature>
<feature type="transmembrane region" description="Helical" evidence="1">
    <location>
        <begin position="35"/>
        <end position="55"/>
    </location>
</feature>
<sequence>MALSQNIRGSVLMTLSMAGFTCNDSIVKLLTSDLSVAQVMFLRGVIATLLIYLFARHKRALRPLRLLLNPWIALRVVGELGGTVTFLIGLANVPLANASAILQALPLAVTMGAAMFLSEPVGWRRWGAILVGFTGVLIIVRPGVEGFSPYSLMIVGTVIFASARDIATRKVDPAIPSLFLSTVTAGAVCLAGLVLVWPMGGWQPVDALQLGLISIAACLVLVGYQCIIMAMREGDISFIAPFRYTGLIWAVLLGYLVFGEVPDIYMAIGGVIVIGSGLYTLYREHVKKSSDKPASRAPPRHSP</sequence>
<feature type="domain" description="EamA" evidence="2">
    <location>
        <begin position="9"/>
        <end position="140"/>
    </location>
</feature>
<organism evidence="3 4">
    <name type="scientific">Hoeflea algicola</name>
    <dbReference type="NCBI Taxonomy" id="2983763"/>
    <lineage>
        <taxon>Bacteria</taxon>
        <taxon>Pseudomonadati</taxon>
        <taxon>Pseudomonadota</taxon>
        <taxon>Alphaproteobacteria</taxon>
        <taxon>Hyphomicrobiales</taxon>
        <taxon>Rhizobiaceae</taxon>
        <taxon>Hoeflea</taxon>
    </lineage>
</organism>
<evidence type="ECO:0000256" key="1">
    <source>
        <dbReference type="SAM" id="Phobius"/>
    </source>
</evidence>
<name>A0ABT3Z6K4_9HYPH</name>
<gene>
    <name evidence="3" type="ORF">OEG84_06545</name>
</gene>
<evidence type="ECO:0000313" key="3">
    <source>
        <dbReference type="EMBL" id="MCY0147377.1"/>
    </source>
</evidence>
<feature type="domain" description="EamA" evidence="2">
    <location>
        <begin position="152"/>
        <end position="276"/>
    </location>
</feature>